<proteinExistence type="predicted"/>
<comment type="caution">
    <text evidence="1">The sequence shown here is derived from an EMBL/GenBank/DDBJ whole genome shotgun (WGS) entry which is preliminary data.</text>
</comment>
<protein>
    <submittedName>
        <fullName evidence="1">Uncharacterized protein</fullName>
    </submittedName>
</protein>
<sequence length="114" mass="12143">MPSAMSELSRVTSNGQGSFGAQLPHGLTGIELAMMGANSGERDVVLVKKIRTEGYRKLRGYIVVLTGEGTNTFCSGQVAEVTSSSIRFVCGKEVPLEGVSAVLSIRHIINRETT</sequence>
<dbReference type="RefSeq" id="WP_152125060.1">
    <property type="nucleotide sequence ID" value="NZ_WELI01000005.1"/>
</dbReference>
<dbReference type="AlphaFoldDB" id="A0A7J5TZH5"/>
<keyword evidence="2" id="KW-1185">Reference proteome</keyword>
<name>A0A7J5TZH5_9BACT</name>
<gene>
    <name evidence="1" type="ORF">F5984_15140</name>
</gene>
<dbReference type="EMBL" id="WELI01000005">
    <property type="protein sequence ID" value="KAB7730475.1"/>
    <property type="molecule type" value="Genomic_DNA"/>
</dbReference>
<evidence type="ECO:0000313" key="1">
    <source>
        <dbReference type="EMBL" id="KAB7730475.1"/>
    </source>
</evidence>
<reference evidence="1 2" key="1">
    <citation type="submission" date="2019-10" db="EMBL/GenBank/DDBJ databases">
        <title>Rudanella paleaurantiibacter sp. nov., isolated from sludge.</title>
        <authorList>
            <person name="Xu S.Q."/>
        </authorList>
    </citation>
    <scope>NUCLEOTIDE SEQUENCE [LARGE SCALE GENOMIC DNA]</scope>
    <source>
        <strain evidence="1 2">HX-22-17</strain>
    </source>
</reference>
<dbReference type="Proteomes" id="UP000488299">
    <property type="component" value="Unassembled WGS sequence"/>
</dbReference>
<organism evidence="1 2">
    <name type="scientific">Rudanella paleaurantiibacter</name>
    <dbReference type="NCBI Taxonomy" id="2614655"/>
    <lineage>
        <taxon>Bacteria</taxon>
        <taxon>Pseudomonadati</taxon>
        <taxon>Bacteroidota</taxon>
        <taxon>Cytophagia</taxon>
        <taxon>Cytophagales</taxon>
        <taxon>Cytophagaceae</taxon>
        <taxon>Rudanella</taxon>
    </lineage>
</organism>
<evidence type="ECO:0000313" key="2">
    <source>
        <dbReference type="Proteomes" id="UP000488299"/>
    </source>
</evidence>
<accession>A0A7J5TZH5</accession>